<dbReference type="RefSeq" id="XP_052945146.1">
    <property type="nucleotide sequence ID" value="XM_053092746.1"/>
</dbReference>
<dbReference type="Proteomes" id="UP001164286">
    <property type="component" value="Unassembled WGS sequence"/>
</dbReference>
<gene>
    <name evidence="3" type="ORF">MKK02DRAFT_44056</name>
</gene>
<feature type="compositionally biased region" description="Low complexity" evidence="2">
    <location>
        <begin position="290"/>
        <end position="300"/>
    </location>
</feature>
<name>A0AA38LV70_9TREE</name>
<dbReference type="GeneID" id="77731951"/>
<feature type="compositionally biased region" description="Gly residues" evidence="2">
    <location>
        <begin position="447"/>
        <end position="456"/>
    </location>
</feature>
<protein>
    <submittedName>
        <fullName evidence="3">Uncharacterized protein</fullName>
    </submittedName>
</protein>
<feature type="compositionally biased region" description="Pro residues" evidence="2">
    <location>
        <begin position="1"/>
        <end position="13"/>
    </location>
</feature>
<dbReference type="EMBL" id="JAKWFO010000005">
    <property type="protein sequence ID" value="KAI9635369.1"/>
    <property type="molecule type" value="Genomic_DNA"/>
</dbReference>
<feature type="compositionally biased region" description="Polar residues" evidence="2">
    <location>
        <begin position="362"/>
        <end position="372"/>
    </location>
</feature>
<evidence type="ECO:0000313" key="3">
    <source>
        <dbReference type="EMBL" id="KAI9635369.1"/>
    </source>
</evidence>
<accession>A0AA38LV70</accession>
<feature type="region of interest" description="Disordered" evidence="2">
    <location>
        <begin position="1"/>
        <end position="24"/>
    </location>
</feature>
<feature type="compositionally biased region" description="Polar residues" evidence="2">
    <location>
        <begin position="309"/>
        <end position="318"/>
    </location>
</feature>
<comment type="caution">
    <text evidence="3">The sequence shown here is derived from an EMBL/GenBank/DDBJ whole genome shotgun (WGS) entry which is preliminary data.</text>
</comment>
<dbReference type="AlphaFoldDB" id="A0AA38LV70"/>
<reference evidence="3" key="1">
    <citation type="journal article" date="2022" name="G3 (Bethesda)">
        <title>High quality genome of the basidiomycete yeast Dioszegia hungarica PDD-24b-2 isolated from cloud water.</title>
        <authorList>
            <person name="Jarrige D."/>
            <person name="Haridas S."/>
            <person name="Bleykasten-Grosshans C."/>
            <person name="Joly M."/>
            <person name="Nadalig T."/>
            <person name="Sancelme M."/>
            <person name="Vuilleumier S."/>
            <person name="Grigoriev I.V."/>
            <person name="Amato P."/>
            <person name="Bringel F."/>
        </authorList>
    </citation>
    <scope>NUCLEOTIDE SEQUENCE</scope>
    <source>
        <strain evidence="3">PDD-24b-2</strain>
    </source>
</reference>
<evidence type="ECO:0000256" key="1">
    <source>
        <dbReference type="SAM" id="Coils"/>
    </source>
</evidence>
<feature type="coiled-coil region" evidence="1">
    <location>
        <begin position="573"/>
        <end position="600"/>
    </location>
</feature>
<organism evidence="3 4">
    <name type="scientific">Dioszegia hungarica</name>
    <dbReference type="NCBI Taxonomy" id="4972"/>
    <lineage>
        <taxon>Eukaryota</taxon>
        <taxon>Fungi</taxon>
        <taxon>Dikarya</taxon>
        <taxon>Basidiomycota</taxon>
        <taxon>Agaricomycotina</taxon>
        <taxon>Tremellomycetes</taxon>
        <taxon>Tremellales</taxon>
        <taxon>Bulleribasidiaceae</taxon>
        <taxon>Dioszegia</taxon>
    </lineage>
</organism>
<sequence length="603" mass="63689">MSPSPYLTPPPTVPVTRHHSVARPLPPTITTSIMAASPALPNRLAPYPGSTTLAPLMPPHRPPVPYHYLPATPYYPHPTWYSAGPGHHIPSYPAPPTPHNYAFPYPMSRPISRPPPVPTLTHPLPPRPSLKTNRDEVDESPVPASPNPRADKRRKTRKNASVGNPDRADSPSTGSAAGGAAEEGEGEPQQRRASGLAPIKPIGFAAARENRRESGGIAGEAALPSPVVMGFDFQKVDEDQLKTVRDTISIKAQQEALIAQRRRDVVASHPSTPKELTFKGWQPKDPNVLPGSGVPASASGSGSGGSAPLNQNLSAQQSERGEPPSGSQTSVPSGHHPNGLVDPRNAPVSNVRGSRGDEGDFSRQQAPVSSQYYRRYEPGHSHNRSVTDGGPRSSARIVTSSSRGGYDDRMPPPTAGGRNGYSGSGQHHSGSGHGHPGPSATYTNQDHGGGGGGGGSSPSPSPPPQQRPAPTAAPQMSARREAFLAPYNQLYDLLHQADGLRYNLQELMHRYEGLYANQVSAMQEFKGTAASSNTLLGNLQQSAESLKEMVRYEVGRSIAAGGTAGAAGAGGSGEANKKEVDELKERIKKLEEKLGGTEVEKTA</sequence>
<evidence type="ECO:0000256" key="2">
    <source>
        <dbReference type="SAM" id="MobiDB-lite"/>
    </source>
</evidence>
<keyword evidence="4" id="KW-1185">Reference proteome</keyword>
<proteinExistence type="predicted"/>
<feature type="region of interest" description="Disordered" evidence="2">
    <location>
        <begin position="112"/>
        <end position="226"/>
    </location>
</feature>
<keyword evidence="1" id="KW-0175">Coiled coil</keyword>
<feature type="compositionally biased region" description="Pro residues" evidence="2">
    <location>
        <begin position="112"/>
        <end position="128"/>
    </location>
</feature>
<feature type="region of interest" description="Disordered" evidence="2">
    <location>
        <begin position="258"/>
        <end position="480"/>
    </location>
</feature>
<evidence type="ECO:0000313" key="4">
    <source>
        <dbReference type="Proteomes" id="UP001164286"/>
    </source>
</evidence>